<dbReference type="Proteomes" id="UP000001514">
    <property type="component" value="Unassembled WGS sequence"/>
</dbReference>
<dbReference type="KEGG" id="smo:SELMODRAFT_106750"/>
<keyword evidence="4" id="KW-1185">Reference proteome</keyword>
<dbReference type="AlphaFoldDB" id="D8S1Z1"/>
<evidence type="ECO:0000256" key="1">
    <source>
        <dbReference type="ARBA" id="ARBA00022737"/>
    </source>
</evidence>
<dbReference type="Gene3D" id="1.25.40.10">
    <property type="entry name" value="Tetratricopeptide repeat domain"/>
    <property type="match status" value="5"/>
</dbReference>
<dbReference type="GO" id="GO:0048731">
    <property type="term" value="P:system development"/>
    <property type="evidence" value="ECO:0007669"/>
    <property type="project" value="UniProtKB-ARBA"/>
</dbReference>
<dbReference type="eggNOG" id="KOG4197">
    <property type="taxonomic scope" value="Eukaryota"/>
</dbReference>
<dbReference type="Gramene" id="EFJ21539">
    <property type="protein sequence ID" value="EFJ21539"/>
    <property type="gene ID" value="SELMODRAFT_106750"/>
</dbReference>
<dbReference type="EMBL" id="GL377599">
    <property type="protein sequence ID" value="EFJ21539.1"/>
    <property type="molecule type" value="Genomic_DNA"/>
</dbReference>
<feature type="repeat" description="PPR" evidence="2">
    <location>
        <begin position="249"/>
        <end position="283"/>
    </location>
</feature>
<proteinExistence type="predicted"/>
<name>D8S1Z1_SELML</name>
<evidence type="ECO:0000313" key="4">
    <source>
        <dbReference type="Proteomes" id="UP000001514"/>
    </source>
</evidence>
<dbReference type="HOGENOM" id="CLU_002706_0_1_1"/>
<keyword evidence="1" id="KW-0677">Repeat</keyword>
<protein>
    <recommendedName>
        <fullName evidence="5">Pentacotripeptide-repeat region of PRORP domain-containing protein</fullName>
    </recommendedName>
</protein>
<dbReference type="InterPro" id="IPR002885">
    <property type="entry name" value="PPR_rpt"/>
</dbReference>
<evidence type="ECO:0008006" key="5">
    <source>
        <dbReference type="Google" id="ProtNLM"/>
    </source>
</evidence>
<dbReference type="InterPro" id="IPR046848">
    <property type="entry name" value="E_motif"/>
</dbReference>
<dbReference type="PANTHER" id="PTHR47926:SF533">
    <property type="entry name" value="DYW DOMAIN-CONTAINING PROTEIN"/>
    <property type="match status" value="1"/>
</dbReference>
<dbReference type="SUPFAM" id="SSF48452">
    <property type="entry name" value="TPR-like"/>
    <property type="match status" value="1"/>
</dbReference>
<sequence>MQLQGVAPDRVALIAALGACQDPSRLAAGVGIHSRITEAGLQGDIVISNALVNMYGKCGALESACEIFHGVPRNDAISWNGMISLYAQDGHSREEALELFRRMHGEGLTPNKVTFLAILSAVSGARGLEEGRKIHTQVVESGYSGELSVGNALIDMYSKCGSLEDARKTFAGMDEKNKPDLVLWTAMIAAYAGHGDYKEAFELFQQMQDQGLKPDKSLVSIGNAIVHMYGKCGNVADARKMFDKMKERDTVSWTTMIAVYAEHGYDREALQIFKVMLLESVAPDKVTLINVLDACSNVSGLAQGRLVYKQFVESGAHELDLVLGNAVARMFGSCGSLREAREIFESLAARDVVSWNCLITAYAQHGSFEESLRLFRRMLEECVKPDEVTFVGVLSACSHGGLVADGCQFFVSMVQDYQIPAEEIHYGCMVDLLGRAGRLAEAEELLSRLPCAATNDVMWTSLLSSCKLHSDLDRGKRAAKKLLAMVPGDPSHLLALATIHAASGEWKEAMRIRKEVMERCSGAARGGAGGMSRIEVNGQVHKFVV</sequence>
<feature type="repeat" description="PPR" evidence="2">
    <location>
        <begin position="75"/>
        <end position="110"/>
    </location>
</feature>
<accession>D8S1Z1</accession>
<organism evidence="4">
    <name type="scientific">Selaginella moellendorffii</name>
    <name type="common">Spikemoss</name>
    <dbReference type="NCBI Taxonomy" id="88036"/>
    <lineage>
        <taxon>Eukaryota</taxon>
        <taxon>Viridiplantae</taxon>
        <taxon>Streptophyta</taxon>
        <taxon>Embryophyta</taxon>
        <taxon>Tracheophyta</taxon>
        <taxon>Lycopodiopsida</taxon>
        <taxon>Selaginellales</taxon>
        <taxon>Selaginellaceae</taxon>
        <taxon>Selaginella</taxon>
    </lineage>
</organism>
<dbReference type="GO" id="GO:0009451">
    <property type="term" value="P:RNA modification"/>
    <property type="evidence" value="ECO:0000318"/>
    <property type="project" value="GO_Central"/>
</dbReference>
<evidence type="ECO:0000313" key="3">
    <source>
        <dbReference type="EMBL" id="EFJ21539.1"/>
    </source>
</evidence>
<feature type="repeat" description="PPR" evidence="2">
    <location>
        <begin position="180"/>
        <end position="214"/>
    </location>
</feature>
<feature type="repeat" description="PPR" evidence="2">
    <location>
        <begin position="351"/>
        <end position="385"/>
    </location>
</feature>
<dbReference type="FunFam" id="1.25.40.10:FF:000031">
    <property type="entry name" value="Pentatricopeptide repeat-containing protein mitochondrial"/>
    <property type="match status" value="2"/>
</dbReference>
<dbReference type="InterPro" id="IPR046960">
    <property type="entry name" value="PPR_At4g14850-like_plant"/>
</dbReference>
<dbReference type="OMA" id="SRILWDN"/>
<evidence type="ECO:0000256" key="2">
    <source>
        <dbReference type="PROSITE-ProRule" id="PRU00708"/>
    </source>
</evidence>
<dbReference type="InterPro" id="IPR011990">
    <property type="entry name" value="TPR-like_helical_dom_sf"/>
</dbReference>
<dbReference type="PROSITE" id="PS51375">
    <property type="entry name" value="PPR"/>
    <property type="match status" value="4"/>
</dbReference>
<dbReference type="GO" id="GO:0003723">
    <property type="term" value="F:RNA binding"/>
    <property type="evidence" value="ECO:0007669"/>
    <property type="project" value="InterPro"/>
</dbReference>
<dbReference type="PANTHER" id="PTHR47926">
    <property type="entry name" value="PENTATRICOPEPTIDE REPEAT-CONTAINING PROTEIN"/>
    <property type="match status" value="1"/>
</dbReference>
<gene>
    <name evidence="3" type="ORF">SELMODRAFT_106750</name>
</gene>
<reference evidence="3 4" key="1">
    <citation type="journal article" date="2011" name="Science">
        <title>The Selaginella genome identifies genetic changes associated with the evolution of vascular plants.</title>
        <authorList>
            <person name="Banks J.A."/>
            <person name="Nishiyama T."/>
            <person name="Hasebe M."/>
            <person name="Bowman J.L."/>
            <person name="Gribskov M."/>
            <person name="dePamphilis C."/>
            <person name="Albert V.A."/>
            <person name="Aono N."/>
            <person name="Aoyama T."/>
            <person name="Ambrose B.A."/>
            <person name="Ashton N.W."/>
            <person name="Axtell M.J."/>
            <person name="Barker E."/>
            <person name="Barker M.S."/>
            <person name="Bennetzen J.L."/>
            <person name="Bonawitz N.D."/>
            <person name="Chapple C."/>
            <person name="Cheng C."/>
            <person name="Correa L.G."/>
            <person name="Dacre M."/>
            <person name="DeBarry J."/>
            <person name="Dreyer I."/>
            <person name="Elias M."/>
            <person name="Engstrom E.M."/>
            <person name="Estelle M."/>
            <person name="Feng L."/>
            <person name="Finet C."/>
            <person name="Floyd S.K."/>
            <person name="Frommer W.B."/>
            <person name="Fujita T."/>
            <person name="Gramzow L."/>
            <person name="Gutensohn M."/>
            <person name="Harholt J."/>
            <person name="Hattori M."/>
            <person name="Heyl A."/>
            <person name="Hirai T."/>
            <person name="Hiwatashi Y."/>
            <person name="Ishikawa M."/>
            <person name="Iwata M."/>
            <person name="Karol K.G."/>
            <person name="Koehler B."/>
            <person name="Kolukisaoglu U."/>
            <person name="Kubo M."/>
            <person name="Kurata T."/>
            <person name="Lalonde S."/>
            <person name="Li K."/>
            <person name="Li Y."/>
            <person name="Litt A."/>
            <person name="Lyons E."/>
            <person name="Manning G."/>
            <person name="Maruyama T."/>
            <person name="Michael T.P."/>
            <person name="Mikami K."/>
            <person name="Miyazaki S."/>
            <person name="Morinaga S."/>
            <person name="Murata T."/>
            <person name="Mueller-Roeber B."/>
            <person name="Nelson D.R."/>
            <person name="Obara M."/>
            <person name="Oguri Y."/>
            <person name="Olmstead R.G."/>
            <person name="Onodera N."/>
            <person name="Petersen B.L."/>
            <person name="Pils B."/>
            <person name="Prigge M."/>
            <person name="Rensing S.A."/>
            <person name="Riano-Pachon D.M."/>
            <person name="Roberts A.W."/>
            <person name="Sato Y."/>
            <person name="Scheller H.V."/>
            <person name="Schulz B."/>
            <person name="Schulz C."/>
            <person name="Shakirov E.V."/>
            <person name="Shibagaki N."/>
            <person name="Shinohara N."/>
            <person name="Shippen D.E."/>
            <person name="Soerensen I."/>
            <person name="Sotooka R."/>
            <person name="Sugimoto N."/>
            <person name="Sugita M."/>
            <person name="Sumikawa N."/>
            <person name="Tanurdzic M."/>
            <person name="Theissen G."/>
            <person name="Ulvskov P."/>
            <person name="Wakazuki S."/>
            <person name="Weng J.K."/>
            <person name="Willats W.W."/>
            <person name="Wipf D."/>
            <person name="Wolf P.G."/>
            <person name="Yang L."/>
            <person name="Zimmer A.D."/>
            <person name="Zhu Q."/>
            <person name="Mitros T."/>
            <person name="Hellsten U."/>
            <person name="Loque D."/>
            <person name="Otillar R."/>
            <person name="Salamov A."/>
            <person name="Schmutz J."/>
            <person name="Shapiro H."/>
            <person name="Lindquist E."/>
            <person name="Lucas S."/>
            <person name="Rokhsar D."/>
            <person name="Grigoriev I.V."/>
        </authorList>
    </citation>
    <scope>NUCLEOTIDE SEQUENCE [LARGE SCALE GENOMIC DNA]</scope>
</reference>
<dbReference type="NCBIfam" id="TIGR00756">
    <property type="entry name" value="PPR"/>
    <property type="match status" value="5"/>
</dbReference>
<dbReference type="Pfam" id="PF20431">
    <property type="entry name" value="E_motif"/>
    <property type="match status" value="1"/>
</dbReference>
<dbReference type="Pfam" id="PF01535">
    <property type="entry name" value="PPR"/>
    <property type="match status" value="3"/>
</dbReference>
<dbReference type="InParanoid" id="D8S1Z1"/>
<dbReference type="Pfam" id="PF13041">
    <property type="entry name" value="PPR_2"/>
    <property type="match status" value="4"/>
</dbReference>
<dbReference type="FunFam" id="1.25.40.10:FF:000381">
    <property type="entry name" value="Pentatricopeptide repeat-containing protein"/>
    <property type="match status" value="1"/>
</dbReference>
<dbReference type="FunFam" id="1.25.40.10:FF:000158">
    <property type="entry name" value="pentatricopeptide repeat-containing protein At2g33680"/>
    <property type="match status" value="1"/>
</dbReference>
<dbReference type="SUPFAM" id="SSF81901">
    <property type="entry name" value="HCP-like"/>
    <property type="match status" value="1"/>
</dbReference>
<dbReference type="FunCoup" id="D8S1Z1">
    <property type="interactions" value="15"/>
</dbReference>